<dbReference type="AlphaFoldDB" id="A0AA39UY12"/>
<keyword evidence="2" id="KW-1185">Reference proteome</keyword>
<comment type="caution">
    <text evidence="1">The sequence shown here is derived from an EMBL/GenBank/DDBJ whole genome shotgun (WGS) entry which is preliminary data.</text>
</comment>
<protein>
    <submittedName>
        <fullName evidence="1">Uncharacterized protein</fullName>
    </submittedName>
</protein>
<name>A0AA39UY12_9AGAR</name>
<accession>A0AA39UY12</accession>
<dbReference type="Proteomes" id="UP001175228">
    <property type="component" value="Unassembled WGS sequence"/>
</dbReference>
<sequence>MDTSNGWIGLVSSVKDERLEVELGQYMEIMEGLVNRWAGWINAIEDGLVHVVSDQTRMKDKVEMCEVHPNLLMVTTPPSSQLPALTKDQVSIHPTKKISWKRALVTIIQPHHHWHSRTGYIEDVNILKNSHGRPGLCVLVCLAAYDLNTPFPLTWLDYLNIVDEESHLPLNEA</sequence>
<reference evidence="1" key="1">
    <citation type="submission" date="2023-06" db="EMBL/GenBank/DDBJ databases">
        <authorList>
            <consortium name="Lawrence Berkeley National Laboratory"/>
            <person name="Ahrendt S."/>
            <person name="Sahu N."/>
            <person name="Indic B."/>
            <person name="Wong-Bajracharya J."/>
            <person name="Merenyi Z."/>
            <person name="Ke H.-M."/>
            <person name="Monk M."/>
            <person name="Kocsube S."/>
            <person name="Drula E."/>
            <person name="Lipzen A."/>
            <person name="Balint B."/>
            <person name="Henrissat B."/>
            <person name="Andreopoulos B."/>
            <person name="Martin F.M."/>
            <person name="Harder C.B."/>
            <person name="Rigling D."/>
            <person name="Ford K.L."/>
            <person name="Foster G.D."/>
            <person name="Pangilinan J."/>
            <person name="Papanicolaou A."/>
            <person name="Barry K."/>
            <person name="LaButti K."/>
            <person name="Viragh M."/>
            <person name="Koriabine M."/>
            <person name="Yan M."/>
            <person name="Riley R."/>
            <person name="Champramary S."/>
            <person name="Plett K.L."/>
            <person name="Tsai I.J."/>
            <person name="Slot J."/>
            <person name="Sipos G."/>
            <person name="Plett J."/>
            <person name="Nagy L.G."/>
            <person name="Grigoriev I.V."/>
        </authorList>
    </citation>
    <scope>NUCLEOTIDE SEQUENCE</scope>
    <source>
        <strain evidence="1">HWK02</strain>
    </source>
</reference>
<evidence type="ECO:0000313" key="1">
    <source>
        <dbReference type="EMBL" id="KAK0497715.1"/>
    </source>
</evidence>
<gene>
    <name evidence="1" type="ORF">EDD18DRAFT_1351514</name>
</gene>
<evidence type="ECO:0000313" key="2">
    <source>
        <dbReference type="Proteomes" id="UP001175228"/>
    </source>
</evidence>
<dbReference type="EMBL" id="JAUEPU010000012">
    <property type="protein sequence ID" value="KAK0497715.1"/>
    <property type="molecule type" value="Genomic_DNA"/>
</dbReference>
<proteinExistence type="predicted"/>
<organism evidence="1 2">
    <name type="scientific">Armillaria luteobubalina</name>
    <dbReference type="NCBI Taxonomy" id="153913"/>
    <lineage>
        <taxon>Eukaryota</taxon>
        <taxon>Fungi</taxon>
        <taxon>Dikarya</taxon>
        <taxon>Basidiomycota</taxon>
        <taxon>Agaricomycotina</taxon>
        <taxon>Agaricomycetes</taxon>
        <taxon>Agaricomycetidae</taxon>
        <taxon>Agaricales</taxon>
        <taxon>Marasmiineae</taxon>
        <taxon>Physalacriaceae</taxon>
        <taxon>Armillaria</taxon>
    </lineage>
</organism>